<evidence type="ECO:0000256" key="2">
    <source>
        <dbReference type="SAM" id="Phobius"/>
    </source>
</evidence>
<dbReference type="eggNOG" id="COG2321">
    <property type="taxonomic scope" value="Bacteria"/>
</dbReference>
<dbReference type="OrthoDB" id="9774900at2"/>
<dbReference type="HOGENOM" id="CLU_833333_0_0_11"/>
<keyword evidence="2" id="KW-0472">Membrane</keyword>
<protein>
    <recommendedName>
        <fullName evidence="5">Metalloprotease</fullName>
    </recommendedName>
</protein>
<feature type="region of interest" description="Disordered" evidence="1">
    <location>
        <begin position="101"/>
        <end position="120"/>
    </location>
</feature>
<feature type="compositionally biased region" description="Low complexity" evidence="1">
    <location>
        <begin position="53"/>
        <end position="72"/>
    </location>
</feature>
<evidence type="ECO:0000313" key="3">
    <source>
        <dbReference type="EMBL" id="ACU86650.1"/>
    </source>
</evidence>
<evidence type="ECO:0000313" key="4">
    <source>
        <dbReference type="Proteomes" id="UP000001919"/>
    </source>
</evidence>
<dbReference type="PATRIC" id="fig|446465.5.peg.2851"/>
<name>C7MHY3_BRAFD</name>
<reference evidence="3 4" key="1">
    <citation type="journal article" date="2009" name="Stand. Genomic Sci.">
        <title>Complete genome sequence of Brachybacterium faecium type strain (Schefferle 6-10).</title>
        <authorList>
            <person name="Lapidus A."/>
            <person name="Pukall R."/>
            <person name="Labuttii K."/>
            <person name="Copeland A."/>
            <person name="Del Rio T.G."/>
            <person name="Nolan M."/>
            <person name="Chen F."/>
            <person name="Lucas S."/>
            <person name="Tice H."/>
            <person name="Cheng J.F."/>
            <person name="Bruce D."/>
            <person name="Goodwin L."/>
            <person name="Pitluck S."/>
            <person name="Rohde M."/>
            <person name="Goker M."/>
            <person name="Pati A."/>
            <person name="Ivanova N."/>
            <person name="Mavrommatis K."/>
            <person name="Chen A."/>
            <person name="Palaniappan K."/>
            <person name="D'haeseleer P."/>
            <person name="Chain P."/>
            <person name="Bristow J."/>
            <person name="Eisen J.A."/>
            <person name="Markowitz V."/>
            <person name="Hugenholtz P."/>
            <person name="Kyrpides N.C."/>
            <person name="Klenk H.P."/>
        </authorList>
    </citation>
    <scope>NUCLEOTIDE SEQUENCE [LARGE SCALE GENOMIC DNA]</scope>
    <source>
        <strain evidence="4">ATCC 43885 / DSM 4810 / JCM 11609 / LMG 19847 / NBRC 14762 / NCIMB 9860 / 6-10</strain>
    </source>
</reference>
<keyword evidence="2" id="KW-1133">Transmembrane helix</keyword>
<gene>
    <name evidence="3" type="ordered locus">Bfae_28890</name>
</gene>
<accession>C7MHY3</accession>
<organism evidence="3 4">
    <name type="scientific">Brachybacterium faecium (strain ATCC 43885 / DSM 4810 / JCM 11609 / LMG 19847 / NBRC 14762 / NCIMB 9860 / 6-10)</name>
    <dbReference type="NCBI Taxonomy" id="446465"/>
    <lineage>
        <taxon>Bacteria</taxon>
        <taxon>Bacillati</taxon>
        <taxon>Actinomycetota</taxon>
        <taxon>Actinomycetes</taxon>
        <taxon>Micrococcales</taxon>
        <taxon>Dermabacteraceae</taxon>
        <taxon>Brachybacterium</taxon>
    </lineage>
</organism>
<proteinExistence type="predicted"/>
<feature type="region of interest" description="Disordered" evidence="1">
    <location>
        <begin position="53"/>
        <end position="90"/>
    </location>
</feature>
<keyword evidence="2" id="KW-0812">Transmembrane</keyword>
<dbReference type="AlphaFoldDB" id="C7MHY3"/>
<keyword evidence="4" id="KW-1185">Reference proteome</keyword>
<dbReference type="EMBL" id="CP001643">
    <property type="protein sequence ID" value="ACU86650.1"/>
    <property type="molecule type" value="Genomic_DNA"/>
</dbReference>
<feature type="transmembrane region" description="Helical" evidence="2">
    <location>
        <begin position="23"/>
        <end position="49"/>
    </location>
</feature>
<evidence type="ECO:0008006" key="5">
    <source>
        <dbReference type="Google" id="ProtNLM"/>
    </source>
</evidence>
<dbReference type="STRING" id="446465.Bfae_28890"/>
<dbReference type="Proteomes" id="UP000001919">
    <property type="component" value="Chromosome"/>
</dbReference>
<dbReference type="KEGG" id="bfa:Bfae_28890"/>
<sequence length="333" mass="34578">MSAPSPSAPPGVDATRRPRRRGLLLPAIAFGCAMLLLLGIGGGLTALWLTGRDDQPSPAADSSSEAESPSVEPGTWQPLGDGQAPPGSAEELEQVLASNPLLDAGLPSPEECPLPETEGGAVPAEELTDLLEAGAACLATAWTDALAPAGIDFAPPAVVVFTTEDLPADAGCEPERFSDSAPVVCRADNTLYWPALWDPGFSHTSAEEAPQLYMWHLSYSYTMFALSAASLDGYYGALQVALAEDPDRADEAQRRWALQISCLSSAATFQMPQGVRPDGRVEEFVTSVEAQASPATAGEPSPEARAAWVGTGRDSGGVLEGCGTWSAPADEVA</sequence>
<evidence type="ECO:0000256" key="1">
    <source>
        <dbReference type="SAM" id="MobiDB-lite"/>
    </source>
</evidence>